<evidence type="ECO:0000313" key="2">
    <source>
        <dbReference type="Proteomes" id="UP000323257"/>
    </source>
</evidence>
<reference evidence="1 2" key="1">
    <citation type="submission" date="2019-07" db="EMBL/GenBank/DDBJ databases">
        <title>Genomic Encyclopedia of Type Strains, Phase III (KMG-III): the genomes of soil and plant-associated and newly described type strains.</title>
        <authorList>
            <person name="Whitman W."/>
        </authorList>
    </citation>
    <scope>NUCLEOTIDE SEQUENCE [LARGE SCALE GENOMIC DNA]</scope>
    <source>
        <strain evidence="1 2">BL24</strain>
    </source>
</reference>
<proteinExistence type="predicted"/>
<dbReference type="InterPro" id="IPR012674">
    <property type="entry name" value="Calycin"/>
</dbReference>
<organism evidence="1 2">
    <name type="scientific">Paenibacillus methanolicus</name>
    <dbReference type="NCBI Taxonomy" id="582686"/>
    <lineage>
        <taxon>Bacteria</taxon>
        <taxon>Bacillati</taxon>
        <taxon>Bacillota</taxon>
        <taxon>Bacilli</taxon>
        <taxon>Bacillales</taxon>
        <taxon>Paenibacillaceae</taxon>
        <taxon>Paenibacillus</taxon>
    </lineage>
</organism>
<dbReference type="InterPro" id="IPR015231">
    <property type="entry name" value="DUF1934"/>
</dbReference>
<dbReference type="EMBL" id="VNHS01000015">
    <property type="protein sequence ID" value="TYP69441.1"/>
    <property type="molecule type" value="Genomic_DNA"/>
</dbReference>
<dbReference type="SUPFAM" id="SSF50814">
    <property type="entry name" value="Lipocalins"/>
    <property type="match status" value="1"/>
</dbReference>
<dbReference type="Pfam" id="PF09148">
    <property type="entry name" value="DUF1934"/>
    <property type="match status" value="1"/>
</dbReference>
<dbReference type="OrthoDB" id="2641675at2"/>
<dbReference type="Proteomes" id="UP000323257">
    <property type="component" value="Unassembled WGS sequence"/>
</dbReference>
<comment type="caution">
    <text evidence="1">The sequence shown here is derived from an EMBL/GenBank/DDBJ whole genome shotgun (WGS) entry which is preliminary data.</text>
</comment>
<keyword evidence="2" id="KW-1185">Reference proteome</keyword>
<name>A0A5S5BQG3_9BACL</name>
<protein>
    <submittedName>
        <fullName evidence="1">Uncharacterized beta-barrel protein YwiB (DUF1934 family)</fullName>
    </submittedName>
</protein>
<evidence type="ECO:0000313" key="1">
    <source>
        <dbReference type="EMBL" id="TYP69441.1"/>
    </source>
</evidence>
<accession>A0A5S5BQG3</accession>
<sequence>MDDKANIRITLESDVDGEKQAHQLTGEWYRKDRTVYIRYEERDETYGEVRTTVRWREGELRLTRHGGIEAEQSFAAGQRLPGRYKSEHATFPLETETLLLWMQTGDESSTGTADNLPRPSLPLLLEWRYMLWVGGESVGQFRIRLLAETEESANTP</sequence>
<dbReference type="AlphaFoldDB" id="A0A5S5BQG3"/>
<dbReference type="RefSeq" id="WP_148933105.1">
    <property type="nucleotide sequence ID" value="NZ_VNHS01000015.1"/>
</dbReference>
<dbReference type="Gene3D" id="2.40.128.20">
    <property type="match status" value="1"/>
</dbReference>
<gene>
    <name evidence="1" type="ORF">BCM02_115103</name>
</gene>